<keyword evidence="1" id="KW-0732">Signal</keyword>
<dbReference type="Proteomes" id="UP001432027">
    <property type="component" value="Unassembled WGS sequence"/>
</dbReference>
<sequence length="378" mass="42098">CLSVRMSSRMVILFLLAFSVAVTHGRVTFTNSEVLQQTDLGVLKTAALNKCENGCMVYTDSTSEFLFITDGEVDNINFQLLNMEPGELPHYVIQPNTTYVLEFRSEGAPPAFVLYVVDQSTQFADSFSVRPLTSGNSGLTFETRGPRWTTLLNSGMSSPWFGFIGDFEPGYPRIYTTGFDATNQEECKPVYQSRSKENVQSSRVTFSSPIITVDVGPSDEPTDAKTPMTMTNGAYNYAYPYSSMVYFSPGYVGCSYTQSQFYATNKFAVMNVFRSQSLSLDYDVSMSIPTEKEAIHVYVNGEEIHLFGDSPSITRHFDGTEFEVIMDWFRMSADSYFLIQFDFGAEVPQTTIPTTTSSAPASWTLSALLSVICFALCQ</sequence>
<organism evidence="2 3">
    <name type="scientific">Pristionchus entomophagus</name>
    <dbReference type="NCBI Taxonomy" id="358040"/>
    <lineage>
        <taxon>Eukaryota</taxon>
        <taxon>Metazoa</taxon>
        <taxon>Ecdysozoa</taxon>
        <taxon>Nematoda</taxon>
        <taxon>Chromadorea</taxon>
        <taxon>Rhabditida</taxon>
        <taxon>Rhabditina</taxon>
        <taxon>Diplogasteromorpha</taxon>
        <taxon>Diplogasteroidea</taxon>
        <taxon>Neodiplogasteridae</taxon>
        <taxon>Pristionchus</taxon>
    </lineage>
</organism>
<dbReference type="EMBL" id="BTSX01000004">
    <property type="protein sequence ID" value="GMS94003.1"/>
    <property type="molecule type" value="Genomic_DNA"/>
</dbReference>
<dbReference type="AlphaFoldDB" id="A0AAV5TI44"/>
<reference evidence="2" key="1">
    <citation type="submission" date="2023-10" db="EMBL/GenBank/DDBJ databases">
        <title>Genome assembly of Pristionchus species.</title>
        <authorList>
            <person name="Yoshida K."/>
            <person name="Sommer R.J."/>
        </authorList>
    </citation>
    <scope>NUCLEOTIDE SEQUENCE</scope>
    <source>
        <strain evidence="2">RS0144</strain>
    </source>
</reference>
<evidence type="ECO:0000313" key="2">
    <source>
        <dbReference type="EMBL" id="GMS94003.1"/>
    </source>
</evidence>
<comment type="caution">
    <text evidence="2">The sequence shown here is derived from an EMBL/GenBank/DDBJ whole genome shotgun (WGS) entry which is preliminary data.</text>
</comment>
<protein>
    <submittedName>
        <fullName evidence="2">Uncharacterized protein</fullName>
    </submittedName>
</protein>
<proteinExistence type="predicted"/>
<evidence type="ECO:0000256" key="1">
    <source>
        <dbReference type="SAM" id="SignalP"/>
    </source>
</evidence>
<gene>
    <name evidence="2" type="ORF">PENTCL1PPCAC_16178</name>
</gene>
<feature type="signal peptide" evidence="1">
    <location>
        <begin position="1"/>
        <end position="25"/>
    </location>
</feature>
<name>A0AAV5TI44_9BILA</name>
<accession>A0AAV5TI44</accession>
<evidence type="ECO:0000313" key="3">
    <source>
        <dbReference type="Proteomes" id="UP001432027"/>
    </source>
</evidence>
<keyword evidence="3" id="KW-1185">Reference proteome</keyword>
<feature type="non-terminal residue" evidence="2">
    <location>
        <position position="1"/>
    </location>
</feature>
<feature type="chain" id="PRO_5043910416" evidence="1">
    <location>
        <begin position="26"/>
        <end position="378"/>
    </location>
</feature>